<keyword evidence="6 10" id="KW-0694">RNA-binding</keyword>
<dbReference type="EMBL" id="BLVP01000010">
    <property type="protein sequence ID" value="GFM37861.1"/>
    <property type="molecule type" value="Genomic_DNA"/>
</dbReference>
<evidence type="ECO:0000256" key="10">
    <source>
        <dbReference type="HAMAP-Rule" id="MF_00501"/>
    </source>
</evidence>
<keyword evidence="3 10" id="KW-0479">Metal-binding</keyword>
<evidence type="ECO:0000256" key="5">
    <source>
        <dbReference type="ARBA" id="ARBA00022833"/>
    </source>
</evidence>
<sequence>MKKDTHPKVYLAKVTCACGYESELRTTKAEHLALEICSQCHPFYTGKQRLLDTAGRIDRFRKKYAGLQK</sequence>
<dbReference type="AlphaFoldDB" id="A0A7J0BXG3"/>
<evidence type="ECO:0000256" key="6">
    <source>
        <dbReference type="ARBA" id="ARBA00022884"/>
    </source>
</evidence>
<evidence type="ECO:0000256" key="8">
    <source>
        <dbReference type="ARBA" id="ARBA00023274"/>
    </source>
</evidence>
<dbReference type="InterPro" id="IPR034704">
    <property type="entry name" value="Ribosomal_bL28/bL31-like_sf"/>
</dbReference>
<dbReference type="Gene3D" id="4.10.830.30">
    <property type="entry name" value="Ribosomal protein L31"/>
    <property type="match status" value="1"/>
</dbReference>
<dbReference type="InterPro" id="IPR042105">
    <property type="entry name" value="Ribosomal_bL31_sf"/>
</dbReference>
<evidence type="ECO:0000256" key="4">
    <source>
        <dbReference type="ARBA" id="ARBA00022730"/>
    </source>
</evidence>
<dbReference type="HAMAP" id="MF_00501">
    <property type="entry name" value="Ribosomal_bL31_1"/>
    <property type="match status" value="1"/>
</dbReference>
<dbReference type="InterPro" id="IPR002150">
    <property type="entry name" value="Ribosomal_bL31"/>
</dbReference>
<feature type="binding site" evidence="10">
    <location>
        <position position="16"/>
    </location>
    <ligand>
        <name>Zn(2+)</name>
        <dbReference type="ChEBI" id="CHEBI:29105"/>
    </ligand>
</feature>
<dbReference type="RefSeq" id="WP_174410484.1">
    <property type="nucleotide sequence ID" value="NZ_BLVP01000010.1"/>
</dbReference>
<gene>
    <name evidence="10 11" type="primary">rpmE</name>
    <name evidence="11" type="ORF">DSM19430T_25450</name>
</gene>
<keyword evidence="4 10" id="KW-0699">rRNA-binding</keyword>
<comment type="similarity">
    <text evidence="1 10">Belongs to the bacterial ribosomal protein bL31 family. Type A subfamily.</text>
</comment>
<dbReference type="GO" id="GO:0019843">
    <property type="term" value="F:rRNA binding"/>
    <property type="evidence" value="ECO:0007669"/>
    <property type="project" value="UniProtKB-KW"/>
</dbReference>
<reference evidence="11 12" key="1">
    <citation type="submission" date="2020-05" db="EMBL/GenBank/DDBJ databases">
        <title>Draft genome sequence of Desulfovibrio psychrotolerans JS1T.</title>
        <authorList>
            <person name="Ueno A."/>
            <person name="Tamazawa S."/>
            <person name="Tamamura S."/>
            <person name="Murakami T."/>
            <person name="Kiyama T."/>
            <person name="Inomata H."/>
            <person name="Amano Y."/>
            <person name="Miyakawa K."/>
            <person name="Tamaki H."/>
            <person name="Naganuma T."/>
            <person name="Kaneko K."/>
        </authorList>
    </citation>
    <scope>NUCLEOTIDE SEQUENCE [LARGE SCALE GENOMIC DNA]</scope>
    <source>
        <strain evidence="11 12">JS1</strain>
    </source>
</reference>
<evidence type="ECO:0000256" key="2">
    <source>
        <dbReference type="ARBA" id="ARBA00011838"/>
    </source>
</evidence>
<comment type="function">
    <text evidence="10">Binds the 23S rRNA.</text>
</comment>
<keyword evidence="8 10" id="KW-0687">Ribonucleoprotein</keyword>
<accession>A0A7J0BXG3</accession>
<dbReference type="InterPro" id="IPR027491">
    <property type="entry name" value="Ribosomal_bL31_A"/>
</dbReference>
<dbReference type="GO" id="GO:0005840">
    <property type="term" value="C:ribosome"/>
    <property type="evidence" value="ECO:0007669"/>
    <property type="project" value="UniProtKB-KW"/>
</dbReference>
<dbReference type="NCBIfam" id="NF000612">
    <property type="entry name" value="PRK00019.1"/>
    <property type="match status" value="1"/>
</dbReference>
<comment type="caution">
    <text evidence="11">The sequence shown here is derived from an EMBL/GenBank/DDBJ whole genome shotgun (WGS) entry which is preliminary data.</text>
</comment>
<comment type="cofactor">
    <cofactor evidence="10">
        <name>Zn(2+)</name>
        <dbReference type="ChEBI" id="CHEBI:29105"/>
    </cofactor>
    <text evidence="10">Binds 1 zinc ion per subunit.</text>
</comment>
<dbReference type="GO" id="GO:0046872">
    <property type="term" value="F:metal ion binding"/>
    <property type="evidence" value="ECO:0007669"/>
    <property type="project" value="UniProtKB-KW"/>
</dbReference>
<protein>
    <recommendedName>
        <fullName evidence="9 10">Large ribosomal subunit protein bL31</fullName>
    </recommendedName>
</protein>
<keyword evidence="12" id="KW-1185">Reference proteome</keyword>
<dbReference type="PRINTS" id="PR01249">
    <property type="entry name" value="RIBOSOMALL31"/>
</dbReference>
<feature type="binding site" evidence="10">
    <location>
        <position position="37"/>
    </location>
    <ligand>
        <name>Zn(2+)</name>
        <dbReference type="ChEBI" id="CHEBI:29105"/>
    </ligand>
</feature>
<name>A0A7J0BXG3_9BACT</name>
<keyword evidence="7 10" id="KW-0689">Ribosomal protein</keyword>
<evidence type="ECO:0000256" key="7">
    <source>
        <dbReference type="ARBA" id="ARBA00022980"/>
    </source>
</evidence>
<keyword evidence="5 10" id="KW-0862">Zinc</keyword>
<feature type="binding site" evidence="10">
    <location>
        <position position="18"/>
    </location>
    <ligand>
        <name>Zn(2+)</name>
        <dbReference type="ChEBI" id="CHEBI:29105"/>
    </ligand>
</feature>
<comment type="subunit">
    <text evidence="2 10">Part of the 50S ribosomal subunit.</text>
</comment>
<evidence type="ECO:0000313" key="11">
    <source>
        <dbReference type="EMBL" id="GFM37861.1"/>
    </source>
</evidence>
<evidence type="ECO:0000256" key="9">
    <source>
        <dbReference type="ARBA" id="ARBA00035687"/>
    </source>
</evidence>
<feature type="binding site" evidence="10">
    <location>
        <position position="40"/>
    </location>
    <ligand>
        <name>Zn(2+)</name>
        <dbReference type="ChEBI" id="CHEBI:29105"/>
    </ligand>
</feature>
<dbReference type="SUPFAM" id="SSF143800">
    <property type="entry name" value="L28p-like"/>
    <property type="match status" value="1"/>
</dbReference>
<proteinExistence type="inferred from homology"/>
<evidence type="ECO:0000313" key="12">
    <source>
        <dbReference type="Proteomes" id="UP000503820"/>
    </source>
</evidence>
<dbReference type="Proteomes" id="UP000503820">
    <property type="component" value="Unassembled WGS sequence"/>
</dbReference>
<dbReference type="GO" id="GO:1990904">
    <property type="term" value="C:ribonucleoprotein complex"/>
    <property type="evidence" value="ECO:0007669"/>
    <property type="project" value="UniProtKB-KW"/>
</dbReference>
<dbReference type="PANTHER" id="PTHR33280">
    <property type="entry name" value="50S RIBOSOMAL PROTEIN L31, CHLOROPLASTIC"/>
    <property type="match status" value="1"/>
</dbReference>
<dbReference type="NCBIfam" id="TIGR00105">
    <property type="entry name" value="L31"/>
    <property type="match status" value="1"/>
</dbReference>
<dbReference type="GO" id="GO:0003735">
    <property type="term" value="F:structural constituent of ribosome"/>
    <property type="evidence" value="ECO:0007669"/>
    <property type="project" value="InterPro"/>
</dbReference>
<dbReference type="PROSITE" id="PS01143">
    <property type="entry name" value="RIBOSOMAL_L31"/>
    <property type="match status" value="1"/>
</dbReference>
<dbReference type="PANTHER" id="PTHR33280:SF6">
    <property type="entry name" value="LARGE RIBOSOMAL SUBUNIT PROTEIN BL31A"/>
    <property type="match status" value="1"/>
</dbReference>
<dbReference type="Pfam" id="PF01197">
    <property type="entry name" value="Ribosomal_L31"/>
    <property type="match status" value="1"/>
</dbReference>
<organism evidence="11 12">
    <name type="scientific">Desulfovibrio psychrotolerans</name>
    <dbReference type="NCBI Taxonomy" id="415242"/>
    <lineage>
        <taxon>Bacteria</taxon>
        <taxon>Pseudomonadati</taxon>
        <taxon>Thermodesulfobacteriota</taxon>
        <taxon>Desulfovibrionia</taxon>
        <taxon>Desulfovibrionales</taxon>
        <taxon>Desulfovibrionaceae</taxon>
        <taxon>Desulfovibrio</taxon>
    </lineage>
</organism>
<evidence type="ECO:0000256" key="1">
    <source>
        <dbReference type="ARBA" id="ARBA00009296"/>
    </source>
</evidence>
<evidence type="ECO:0000256" key="3">
    <source>
        <dbReference type="ARBA" id="ARBA00022723"/>
    </source>
</evidence>
<dbReference type="NCBIfam" id="NF001809">
    <property type="entry name" value="PRK00528.1"/>
    <property type="match status" value="1"/>
</dbReference>
<dbReference type="GO" id="GO:0006412">
    <property type="term" value="P:translation"/>
    <property type="evidence" value="ECO:0007669"/>
    <property type="project" value="UniProtKB-UniRule"/>
</dbReference>